<dbReference type="EMBL" id="SRSF01000002">
    <property type="protein sequence ID" value="THH40433.1"/>
    <property type="molecule type" value="Genomic_DNA"/>
</dbReference>
<dbReference type="InterPro" id="IPR026444">
    <property type="entry name" value="Secre_tail"/>
</dbReference>
<accession>A0A4V3XLD7</accession>
<evidence type="ECO:0000313" key="3">
    <source>
        <dbReference type="Proteomes" id="UP000308528"/>
    </source>
</evidence>
<feature type="chain" id="PRO_5020761374" evidence="1">
    <location>
        <begin position="19"/>
        <end position="328"/>
    </location>
</feature>
<reference evidence="2 3" key="1">
    <citation type="submission" date="2019-04" db="EMBL/GenBank/DDBJ databases">
        <title>Lewinella litorea sp. nov., isolated from a marine sand.</title>
        <authorList>
            <person name="Yoon J.-H."/>
        </authorList>
    </citation>
    <scope>NUCLEOTIDE SEQUENCE [LARGE SCALE GENOMIC DNA]</scope>
    <source>
        <strain evidence="2 3">HSMS-39</strain>
    </source>
</reference>
<sequence length="328" mass="35359">MNFYFTFLFFVLSSTAFAQGVCTINQTNSSQSLQTVCTQGANPALVDGVFTGTLVIDNVTYGISAADLSAITFAGEVIFRTEFKSHLSFAQDPTVAEGTTVTAEYGKHVHSSITAYLTTYEPNQAGRDYVDFANRMMSNATARVAPGGGEAMLPITLLDWDARTLGDEVELQWTTGREIDNDFFTVEHSTDGVLFAPLTDVSGAGTSDNQRTYTYRHTAPASGTNFYRLVQHDMDGSATVYPVVTADYYQQSARAAVYPNPASAGQAVRFPAPSVPTTANLYHLDGRLVASAPVSIDMNASQLALPGNLQPGVYILKVGNHSERLVVR</sequence>
<protein>
    <submittedName>
        <fullName evidence="2">T9SS type A sorting domain-containing protein</fullName>
    </submittedName>
</protein>
<dbReference type="RefSeq" id="WP_136457692.1">
    <property type="nucleotide sequence ID" value="NZ_SRSF01000002.1"/>
</dbReference>
<dbReference type="NCBIfam" id="TIGR04183">
    <property type="entry name" value="Por_Secre_tail"/>
    <property type="match status" value="1"/>
</dbReference>
<evidence type="ECO:0000256" key="1">
    <source>
        <dbReference type="SAM" id="SignalP"/>
    </source>
</evidence>
<comment type="caution">
    <text evidence="2">The sequence shown here is derived from an EMBL/GenBank/DDBJ whole genome shotgun (WGS) entry which is preliminary data.</text>
</comment>
<feature type="signal peptide" evidence="1">
    <location>
        <begin position="1"/>
        <end position="18"/>
    </location>
</feature>
<name>A0A4V3XLD7_9BACT</name>
<dbReference type="AlphaFoldDB" id="A0A4V3XLD7"/>
<proteinExistence type="predicted"/>
<organism evidence="2 3">
    <name type="scientific">Neolewinella litorea</name>
    <dbReference type="NCBI Taxonomy" id="2562452"/>
    <lineage>
        <taxon>Bacteria</taxon>
        <taxon>Pseudomonadati</taxon>
        <taxon>Bacteroidota</taxon>
        <taxon>Saprospiria</taxon>
        <taxon>Saprospirales</taxon>
        <taxon>Lewinellaceae</taxon>
        <taxon>Neolewinella</taxon>
    </lineage>
</organism>
<evidence type="ECO:0000313" key="2">
    <source>
        <dbReference type="EMBL" id="THH40433.1"/>
    </source>
</evidence>
<gene>
    <name evidence="2" type="ORF">E4021_06770</name>
</gene>
<dbReference type="OrthoDB" id="1490051at2"/>
<keyword evidence="3" id="KW-1185">Reference proteome</keyword>
<keyword evidence="1" id="KW-0732">Signal</keyword>
<dbReference type="Proteomes" id="UP000308528">
    <property type="component" value="Unassembled WGS sequence"/>
</dbReference>